<feature type="domain" description="Glyoxalase/fosfomycin resistance/dioxygenase" evidence="1">
    <location>
        <begin position="3"/>
        <end position="33"/>
    </location>
</feature>
<proteinExistence type="predicted"/>
<protein>
    <submittedName>
        <fullName evidence="2">VOC family protein</fullName>
    </submittedName>
</protein>
<dbReference type="EMBL" id="CP058555">
    <property type="protein sequence ID" value="QMV67046.1"/>
    <property type="molecule type" value="Genomic_DNA"/>
</dbReference>
<reference evidence="2 3" key="1">
    <citation type="journal article" date="2020" name="G3 (Bethesda)">
        <title>CeMbio - The Caenorhabditis elegans Microbiome Resource.</title>
        <authorList>
            <person name="Dirksen P."/>
            <person name="Assie A."/>
            <person name="Zimmermann J."/>
            <person name="Zhang F."/>
            <person name="Tietje A.M."/>
            <person name="Marsh S.A."/>
            <person name="Felix M.A."/>
            <person name="Shapira M."/>
            <person name="Kaleta C."/>
            <person name="Schulenburg H."/>
            <person name="Samuel B."/>
        </authorList>
    </citation>
    <scope>NUCLEOTIDE SEQUENCE [LARGE SCALE GENOMIC DNA]</scope>
    <source>
        <strain evidence="2 3">BIGb0170</strain>
    </source>
</reference>
<evidence type="ECO:0000313" key="2">
    <source>
        <dbReference type="EMBL" id="QMV67046.1"/>
    </source>
</evidence>
<accession>A0A7G5DZ71</accession>
<sequence length="56" mass="6393">MHLNHINLVVKEVDKAVDLFTQKLGFNLIINRNSKMAVLESSNNFALVLWGQQLNN</sequence>
<dbReference type="InterPro" id="IPR004360">
    <property type="entry name" value="Glyas_Fos-R_dOase_dom"/>
</dbReference>
<dbReference type="SUPFAM" id="SSF54593">
    <property type="entry name" value="Glyoxalase/Bleomycin resistance protein/Dihydroxybiphenyl dioxygenase"/>
    <property type="match status" value="1"/>
</dbReference>
<dbReference type="Gene3D" id="3.10.180.10">
    <property type="entry name" value="2,3-Dihydroxybiphenyl 1,2-Dioxygenase, domain 1"/>
    <property type="match status" value="1"/>
</dbReference>
<dbReference type="Pfam" id="PF00903">
    <property type="entry name" value="Glyoxalase"/>
    <property type="match status" value="1"/>
</dbReference>
<keyword evidence="3" id="KW-1185">Reference proteome</keyword>
<gene>
    <name evidence="2" type="ORF">HS960_04970</name>
</gene>
<evidence type="ECO:0000259" key="1">
    <source>
        <dbReference type="Pfam" id="PF00903"/>
    </source>
</evidence>
<name>A0A7G5DZ71_9SPHI</name>
<dbReference type="RefSeq" id="WP_182331515.1">
    <property type="nucleotide sequence ID" value="NZ_CP058555.1"/>
</dbReference>
<evidence type="ECO:0000313" key="3">
    <source>
        <dbReference type="Proteomes" id="UP000515450"/>
    </source>
</evidence>
<organism evidence="2 3">
    <name type="scientific">Sphingobacterium paramultivorum</name>
    <dbReference type="NCBI Taxonomy" id="2886510"/>
    <lineage>
        <taxon>Bacteria</taxon>
        <taxon>Pseudomonadati</taxon>
        <taxon>Bacteroidota</taxon>
        <taxon>Sphingobacteriia</taxon>
        <taxon>Sphingobacteriales</taxon>
        <taxon>Sphingobacteriaceae</taxon>
        <taxon>Sphingobacterium</taxon>
    </lineage>
</organism>
<dbReference type="Proteomes" id="UP000515450">
    <property type="component" value="Chromosome"/>
</dbReference>
<dbReference type="AlphaFoldDB" id="A0A7G5DZ71"/>
<dbReference type="InterPro" id="IPR029068">
    <property type="entry name" value="Glyas_Bleomycin-R_OHBP_Dase"/>
</dbReference>